<feature type="region of interest" description="Disordered" evidence="2">
    <location>
        <begin position="1"/>
        <end position="20"/>
    </location>
</feature>
<dbReference type="Proteomes" id="UP001165122">
    <property type="component" value="Unassembled WGS sequence"/>
</dbReference>
<dbReference type="GO" id="GO:0044550">
    <property type="term" value="P:secondary metabolite biosynthetic process"/>
    <property type="evidence" value="ECO:0007669"/>
    <property type="project" value="TreeGrafter"/>
</dbReference>
<dbReference type="PANTHER" id="PTHR31642:SF310">
    <property type="entry name" value="FATTY ALCOHOL:CAFFEOYL-COA ACYLTRANSFERASE"/>
    <property type="match status" value="1"/>
</dbReference>
<dbReference type="Pfam" id="PF02458">
    <property type="entry name" value="Transferase"/>
    <property type="match status" value="1"/>
</dbReference>
<gene>
    <name evidence="3" type="ORF">TrLO_g9671</name>
</gene>
<reference evidence="4" key="1">
    <citation type="journal article" date="2023" name="Commun. Biol.">
        <title>Genome analysis of Parmales, the sister group of diatoms, reveals the evolutionary specialization of diatoms from phago-mixotrophs to photoautotrophs.</title>
        <authorList>
            <person name="Ban H."/>
            <person name="Sato S."/>
            <person name="Yoshikawa S."/>
            <person name="Yamada K."/>
            <person name="Nakamura Y."/>
            <person name="Ichinomiya M."/>
            <person name="Sato N."/>
            <person name="Blanc-Mathieu R."/>
            <person name="Endo H."/>
            <person name="Kuwata A."/>
            <person name="Ogata H."/>
        </authorList>
    </citation>
    <scope>NUCLEOTIDE SEQUENCE [LARGE SCALE GENOMIC DNA]</scope>
    <source>
        <strain evidence="4">NIES 3700</strain>
    </source>
</reference>
<evidence type="ECO:0000313" key="4">
    <source>
        <dbReference type="Proteomes" id="UP001165122"/>
    </source>
</evidence>
<name>A0A9W7F7Q6_9STRA</name>
<evidence type="ECO:0000256" key="1">
    <source>
        <dbReference type="ARBA" id="ARBA00022679"/>
    </source>
</evidence>
<protein>
    <submittedName>
        <fullName evidence="3">Uncharacterized protein</fullName>
    </submittedName>
</protein>
<organism evidence="3 4">
    <name type="scientific">Triparma laevis f. longispina</name>
    <dbReference type="NCBI Taxonomy" id="1714387"/>
    <lineage>
        <taxon>Eukaryota</taxon>
        <taxon>Sar</taxon>
        <taxon>Stramenopiles</taxon>
        <taxon>Ochrophyta</taxon>
        <taxon>Bolidophyceae</taxon>
        <taxon>Parmales</taxon>
        <taxon>Triparmaceae</taxon>
        <taxon>Triparma</taxon>
    </lineage>
</organism>
<keyword evidence="1" id="KW-0808">Transferase</keyword>
<dbReference type="Gene3D" id="3.30.559.10">
    <property type="entry name" value="Chloramphenicol acetyltransferase-like domain"/>
    <property type="match status" value="2"/>
</dbReference>
<keyword evidence="4" id="KW-1185">Reference proteome</keyword>
<dbReference type="InterPro" id="IPR050317">
    <property type="entry name" value="Plant_Fungal_Acyltransferase"/>
</dbReference>
<dbReference type="EMBL" id="BRXW01000073">
    <property type="protein sequence ID" value="GMI04388.1"/>
    <property type="molecule type" value="Genomic_DNA"/>
</dbReference>
<feature type="compositionally biased region" description="Low complexity" evidence="2">
    <location>
        <begin position="9"/>
        <end position="19"/>
    </location>
</feature>
<dbReference type="InterPro" id="IPR023213">
    <property type="entry name" value="CAT-like_dom_sf"/>
</dbReference>
<dbReference type="AlphaFoldDB" id="A0A9W7F7Q6"/>
<dbReference type="PANTHER" id="PTHR31642">
    <property type="entry name" value="TRICHOTHECENE 3-O-ACETYLTRANSFERASE"/>
    <property type="match status" value="1"/>
</dbReference>
<evidence type="ECO:0000313" key="3">
    <source>
        <dbReference type="EMBL" id="GMI04388.1"/>
    </source>
</evidence>
<evidence type="ECO:0000256" key="2">
    <source>
        <dbReference type="SAM" id="MobiDB-lite"/>
    </source>
</evidence>
<dbReference type="GO" id="GO:0016747">
    <property type="term" value="F:acyltransferase activity, transferring groups other than amino-acyl groups"/>
    <property type="evidence" value="ECO:0007669"/>
    <property type="project" value="TreeGrafter"/>
</dbReference>
<comment type="caution">
    <text evidence="3">The sequence shown here is derived from an EMBL/GenBank/DDBJ whole genome shotgun (WGS) entry which is preliminary data.</text>
</comment>
<proteinExistence type="predicted"/>
<sequence length="474" mass="52147">MSTPPTSEPPGNTTPTLPVLVPPPVTPPSVFYTVLSNISQQTILSSSASPPTLSLSPFDVLNRGRAIPMLYFYSTIFDIPKLLKSLSFGLDRYRVLEGRYVDVKTVVMGGGGVSVEIVEDSLLNLSDCTDHLSSSYTYLASKPQPLLPDPTGIDPDTCNPDAPLCKIKITHFKIGGSCLGIRIQHGVVDGEGMTTFINYWSSQYCKITESEISKCSESRVLESWITNTDSTPPVEPEGFKMHVFPSNETGPPPEFMGVMPKIAGKSCVILPFNSTSLTSLKENHGKVEKKGDFVSTNDILTALIWKSLVKLRISQLGTEIISPSKTTSLLRAFNFRHMFGIEDSIANNVFSIRSEVTVEYILTCTLTELSLLLRSDLQKNTKESTSRLATFYNYQVQGGKKMRPVFDGEGLSFVVSDWRFPWKEAVFESQPCNYDHAAITPIVCTIISDGEGGNNVYHGETNDVEVFVKGMGEF</sequence>
<dbReference type="OrthoDB" id="671439at2759"/>
<accession>A0A9W7F7Q6</accession>